<evidence type="ECO:0000313" key="2">
    <source>
        <dbReference type="EMBL" id="QQK77608.1"/>
    </source>
</evidence>
<protein>
    <submittedName>
        <fullName evidence="2">Uncharacterized protein</fullName>
    </submittedName>
</protein>
<keyword evidence="1" id="KW-0812">Transmembrane</keyword>
<dbReference type="AlphaFoldDB" id="A0A7T6Z600"/>
<dbReference type="RefSeq" id="WP_200125097.1">
    <property type="nucleotide sequence ID" value="NZ_CP054705.1"/>
</dbReference>
<name>A0A7T6Z600_9BACI</name>
<gene>
    <name evidence="2" type="ORF">HUG15_19815</name>
</gene>
<keyword evidence="1" id="KW-1133">Transmembrane helix</keyword>
<organism evidence="2 3">
    <name type="scientific">Salicibibacter cibarius</name>
    <dbReference type="NCBI Taxonomy" id="2743000"/>
    <lineage>
        <taxon>Bacteria</taxon>
        <taxon>Bacillati</taxon>
        <taxon>Bacillota</taxon>
        <taxon>Bacilli</taxon>
        <taxon>Bacillales</taxon>
        <taxon>Bacillaceae</taxon>
        <taxon>Salicibibacter</taxon>
    </lineage>
</organism>
<proteinExistence type="predicted"/>
<dbReference type="EMBL" id="CP054705">
    <property type="protein sequence ID" value="QQK77608.1"/>
    <property type="molecule type" value="Genomic_DNA"/>
</dbReference>
<keyword evidence="3" id="KW-1185">Reference proteome</keyword>
<feature type="transmembrane region" description="Helical" evidence="1">
    <location>
        <begin position="57"/>
        <end position="86"/>
    </location>
</feature>
<sequence length="152" mass="16371">MRGLEVATAIAGLALTLLATVTFGLVVIASSLGFNFGYSALAWVGTRVWFADGDSWFGTWVTALLSIRMIPLIGNGLAILLTVFALLRKNKTVKTALIIYLFSALLVFISTFGIGWPASLCLLGACFASLLRTIRAKQDREKPVDSNVSEIE</sequence>
<feature type="transmembrane region" description="Helical" evidence="1">
    <location>
        <begin position="93"/>
        <end position="110"/>
    </location>
</feature>
<evidence type="ECO:0000313" key="3">
    <source>
        <dbReference type="Proteomes" id="UP000595823"/>
    </source>
</evidence>
<reference evidence="2 3" key="1">
    <citation type="submission" date="2020-06" db="EMBL/GenBank/DDBJ databases">
        <title>Genomic analysis of Salicibibacter sp. NKC5-3.</title>
        <authorList>
            <person name="Oh Y.J."/>
        </authorList>
    </citation>
    <scope>NUCLEOTIDE SEQUENCE [LARGE SCALE GENOMIC DNA]</scope>
    <source>
        <strain evidence="2 3">NKC5-3</strain>
    </source>
</reference>
<dbReference type="KEGG" id="scia:HUG15_19815"/>
<accession>A0A7T6Z600</accession>
<dbReference type="Proteomes" id="UP000595823">
    <property type="component" value="Chromosome"/>
</dbReference>
<evidence type="ECO:0000256" key="1">
    <source>
        <dbReference type="SAM" id="Phobius"/>
    </source>
</evidence>
<keyword evidence="1" id="KW-0472">Membrane</keyword>